<feature type="region of interest" description="Disordered" evidence="1">
    <location>
        <begin position="35"/>
        <end position="84"/>
    </location>
</feature>
<name>A0A8J5W5M0_ZIZPA</name>
<feature type="compositionally biased region" description="Pro residues" evidence="1">
    <location>
        <begin position="35"/>
        <end position="55"/>
    </location>
</feature>
<dbReference type="EMBL" id="JAAALK010000086">
    <property type="protein sequence ID" value="KAG8081888.1"/>
    <property type="molecule type" value="Genomic_DNA"/>
</dbReference>
<evidence type="ECO:0000313" key="2">
    <source>
        <dbReference type="EMBL" id="KAG8081888.1"/>
    </source>
</evidence>
<reference evidence="2" key="1">
    <citation type="journal article" date="2021" name="bioRxiv">
        <title>Whole Genome Assembly and Annotation of Northern Wild Rice, Zizania palustris L., Supports a Whole Genome Duplication in the Zizania Genus.</title>
        <authorList>
            <person name="Haas M."/>
            <person name="Kono T."/>
            <person name="Macchietto M."/>
            <person name="Millas R."/>
            <person name="McGilp L."/>
            <person name="Shao M."/>
            <person name="Duquette J."/>
            <person name="Hirsch C.N."/>
            <person name="Kimball J."/>
        </authorList>
    </citation>
    <scope>NUCLEOTIDE SEQUENCE</scope>
    <source>
        <tissue evidence="2">Fresh leaf tissue</tissue>
    </source>
</reference>
<comment type="caution">
    <text evidence="2">The sequence shown here is derived from an EMBL/GenBank/DDBJ whole genome shotgun (WGS) entry which is preliminary data.</text>
</comment>
<accession>A0A8J5W5M0</accession>
<evidence type="ECO:0000313" key="3">
    <source>
        <dbReference type="Proteomes" id="UP000729402"/>
    </source>
</evidence>
<dbReference type="Proteomes" id="UP000729402">
    <property type="component" value="Unassembled WGS sequence"/>
</dbReference>
<feature type="region of interest" description="Disordered" evidence="1">
    <location>
        <begin position="1"/>
        <end position="20"/>
    </location>
</feature>
<protein>
    <submittedName>
        <fullName evidence="2">Uncharacterized protein</fullName>
    </submittedName>
</protein>
<organism evidence="2 3">
    <name type="scientific">Zizania palustris</name>
    <name type="common">Northern wild rice</name>
    <dbReference type="NCBI Taxonomy" id="103762"/>
    <lineage>
        <taxon>Eukaryota</taxon>
        <taxon>Viridiplantae</taxon>
        <taxon>Streptophyta</taxon>
        <taxon>Embryophyta</taxon>
        <taxon>Tracheophyta</taxon>
        <taxon>Spermatophyta</taxon>
        <taxon>Magnoliopsida</taxon>
        <taxon>Liliopsida</taxon>
        <taxon>Poales</taxon>
        <taxon>Poaceae</taxon>
        <taxon>BOP clade</taxon>
        <taxon>Oryzoideae</taxon>
        <taxon>Oryzeae</taxon>
        <taxon>Zizaniinae</taxon>
        <taxon>Zizania</taxon>
    </lineage>
</organism>
<gene>
    <name evidence="2" type="ORF">GUJ93_ZPchr0014g47634</name>
</gene>
<evidence type="ECO:0000256" key="1">
    <source>
        <dbReference type="SAM" id="MobiDB-lite"/>
    </source>
</evidence>
<feature type="compositionally biased region" description="Pro residues" evidence="1">
    <location>
        <begin position="1"/>
        <end position="14"/>
    </location>
</feature>
<reference evidence="2" key="2">
    <citation type="submission" date="2021-02" db="EMBL/GenBank/DDBJ databases">
        <authorList>
            <person name="Kimball J.A."/>
            <person name="Haas M.W."/>
            <person name="Macchietto M."/>
            <person name="Kono T."/>
            <person name="Duquette J."/>
            <person name="Shao M."/>
        </authorList>
    </citation>
    <scope>NUCLEOTIDE SEQUENCE</scope>
    <source>
        <tissue evidence="2">Fresh leaf tissue</tissue>
    </source>
</reference>
<proteinExistence type="predicted"/>
<dbReference type="AlphaFoldDB" id="A0A8J5W5M0"/>
<keyword evidence="3" id="KW-1185">Reference proteome</keyword>
<sequence length="107" mass="11449">MPIPAAIARPPPAPSRVAARPCQIIPRRLLRVARPLPPASPALPPHRSVPPPPPASGTGLRPQHPASCPYTAPGRLSPPPTSSRRRVMQCNVYNSITCIISLMHCHV</sequence>